<sequence>MILKHKITLYILAFIFLSTYGYSKNIEFQSAYSDINIKKNCQTIITYAHNIGAVFDCGRFANISIEIASGDLRDTVDLIRDGKRYDLNFSQAITPHFTALGDKMEWRFQKGHKTTPSAMIVRLNIDIEGKTQKDRHKKSYLIVSKITEETICIVGKISPQKNQNILARKMADKASTLGCVLDNKNNKRIW</sequence>
<accession>A0A1W1CPE1</accession>
<name>A0A1W1CPE1_9ZZZZ</name>
<protein>
    <submittedName>
        <fullName evidence="1">Uncharacterized protein</fullName>
    </submittedName>
</protein>
<reference evidence="1" key="1">
    <citation type="submission" date="2016-10" db="EMBL/GenBank/DDBJ databases">
        <authorList>
            <person name="de Groot N.N."/>
        </authorList>
    </citation>
    <scope>NUCLEOTIDE SEQUENCE</scope>
</reference>
<gene>
    <name evidence="1" type="ORF">MNB_SV-13-1055</name>
</gene>
<proteinExistence type="predicted"/>
<organism evidence="1">
    <name type="scientific">hydrothermal vent metagenome</name>
    <dbReference type="NCBI Taxonomy" id="652676"/>
    <lineage>
        <taxon>unclassified sequences</taxon>
        <taxon>metagenomes</taxon>
        <taxon>ecological metagenomes</taxon>
    </lineage>
</organism>
<dbReference type="AlphaFoldDB" id="A0A1W1CPE1"/>
<evidence type="ECO:0000313" key="1">
    <source>
        <dbReference type="EMBL" id="SFV67521.1"/>
    </source>
</evidence>
<dbReference type="EMBL" id="FPHM01000111">
    <property type="protein sequence ID" value="SFV67521.1"/>
    <property type="molecule type" value="Genomic_DNA"/>
</dbReference>